<dbReference type="CDD" id="cd13777">
    <property type="entry name" value="Aar2_N"/>
    <property type="match status" value="1"/>
</dbReference>
<accession>A0A336KFK0</accession>
<comment type="similarity">
    <text evidence="1">Belongs to the AAR2 family.</text>
</comment>
<dbReference type="AlphaFoldDB" id="A0A336KFK0"/>
<proteinExistence type="inferred from homology"/>
<dbReference type="InterPro" id="IPR033647">
    <property type="entry name" value="Aar2_N"/>
</dbReference>
<dbReference type="InterPro" id="IPR038514">
    <property type="entry name" value="AAR2_C_sf"/>
</dbReference>
<evidence type="ECO:0000313" key="7">
    <source>
        <dbReference type="EMBL" id="SSX20210.1"/>
    </source>
</evidence>
<reference evidence="6" key="1">
    <citation type="submission" date="2018-04" db="EMBL/GenBank/DDBJ databases">
        <authorList>
            <person name="Go L.Y."/>
            <person name="Mitchell J.A."/>
        </authorList>
    </citation>
    <scope>NUCLEOTIDE SEQUENCE</scope>
    <source>
        <tissue evidence="6">Whole organism</tissue>
    </source>
</reference>
<protein>
    <recommendedName>
        <fullName evidence="2">Protein AAR2 homolog</fullName>
    </recommendedName>
    <alternativeName>
        <fullName evidence="3">AAR2 splicing factor homolog</fullName>
    </alternativeName>
</protein>
<dbReference type="InterPro" id="IPR007946">
    <property type="entry name" value="AAR2"/>
</dbReference>
<name>A0A336KFK0_CULSO</name>
<dbReference type="InterPro" id="IPR038516">
    <property type="entry name" value="AAR2_N_sf"/>
</dbReference>
<dbReference type="PANTHER" id="PTHR12689:SF4">
    <property type="entry name" value="PROTEIN AAR2 HOMOLOG"/>
    <property type="match status" value="1"/>
</dbReference>
<dbReference type="Gene3D" id="2.60.34.20">
    <property type="match status" value="1"/>
</dbReference>
<dbReference type="GO" id="GO:0000244">
    <property type="term" value="P:spliceosomal tri-snRNP complex assembly"/>
    <property type="evidence" value="ECO:0007669"/>
    <property type="project" value="TreeGrafter"/>
</dbReference>
<dbReference type="EMBL" id="UFQT01000111">
    <property type="protein sequence ID" value="SSX20210.1"/>
    <property type="molecule type" value="Genomic_DNA"/>
</dbReference>
<evidence type="ECO:0000256" key="1">
    <source>
        <dbReference type="ARBA" id="ARBA00006281"/>
    </source>
</evidence>
<dbReference type="Pfam" id="PF05282">
    <property type="entry name" value="AAR2"/>
    <property type="match status" value="1"/>
</dbReference>
<dbReference type="Pfam" id="PF20981">
    <property type="entry name" value="AAR2_1st"/>
    <property type="match status" value="1"/>
</dbReference>
<reference evidence="7" key="2">
    <citation type="submission" date="2018-07" db="EMBL/GenBank/DDBJ databases">
        <authorList>
            <person name="Quirk P.G."/>
            <person name="Krulwich T.A."/>
        </authorList>
    </citation>
    <scope>NUCLEOTIDE SEQUENCE</scope>
</reference>
<dbReference type="EMBL" id="UFQS01000111">
    <property type="protein sequence ID" value="SSW99830.1"/>
    <property type="molecule type" value="Genomic_DNA"/>
</dbReference>
<evidence type="ECO:0000256" key="3">
    <source>
        <dbReference type="ARBA" id="ARBA00030625"/>
    </source>
</evidence>
<dbReference type="InterPro" id="IPR033648">
    <property type="entry name" value="AAR2_C"/>
</dbReference>
<gene>
    <name evidence="6" type="primary">CSON000753</name>
</gene>
<dbReference type="Gene3D" id="1.25.40.550">
    <property type="entry name" value="Aar2, C-terminal domain-like"/>
    <property type="match status" value="1"/>
</dbReference>
<sequence>MSVQPFYPTEMDQTTAKALFENCAFLIIAGVPKATEFGMDFASNQVDENFRGVKMIPEGPHYFYCASQSPYGDVAPRVGLMHYFKPKEILIREWDSEKEELRLRRQDLVDIEINKIRENIKDLDRFLAPYDFESYNKWKTLTEHITESQIKTLMPDCGLVRTAVEYLSCPDADRPRGLSDSPRLRTVRSVADEDELLPDLKPIEGTAPNFTRLPKINTKTQSPSQISMNYMDSINLIEKLITDKGGEKELLAEIQFSFILYLCGHSTDALAHWRRILALFSNSESAVVKYKQFYKTYLIVIQNQLIELPIELMEPGENDSVYQDVKKLCKNCMLGGLNERTEYLQKFLFEKMCWKFDDLLEEDPEDMPVVVEL</sequence>
<dbReference type="PANTHER" id="PTHR12689">
    <property type="entry name" value="A1 CISTRON SPLICING FACTOR AAR2-RELATED"/>
    <property type="match status" value="1"/>
</dbReference>
<feature type="domain" description="AAR2 N-terminal" evidence="5">
    <location>
        <begin position="24"/>
        <end position="155"/>
    </location>
</feature>
<organism evidence="6">
    <name type="scientific">Culicoides sonorensis</name>
    <name type="common">Biting midge</name>
    <dbReference type="NCBI Taxonomy" id="179676"/>
    <lineage>
        <taxon>Eukaryota</taxon>
        <taxon>Metazoa</taxon>
        <taxon>Ecdysozoa</taxon>
        <taxon>Arthropoda</taxon>
        <taxon>Hexapoda</taxon>
        <taxon>Insecta</taxon>
        <taxon>Pterygota</taxon>
        <taxon>Neoptera</taxon>
        <taxon>Endopterygota</taxon>
        <taxon>Diptera</taxon>
        <taxon>Nematocera</taxon>
        <taxon>Chironomoidea</taxon>
        <taxon>Ceratopogonidae</taxon>
        <taxon>Ceratopogoninae</taxon>
        <taxon>Culicoides</taxon>
        <taxon>Monoculicoides</taxon>
    </lineage>
</organism>
<feature type="domain" description="AAR2 C-terminal" evidence="4">
    <location>
        <begin position="210"/>
        <end position="357"/>
    </location>
</feature>
<evidence type="ECO:0000259" key="4">
    <source>
        <dbReference type="Pfam" id="PF05282"/>
    </source>
</evidence>
<evidence type="ECO:0000256" key="2">
    <source>
        <dbReference type="ARBA" id="ARBA00016372"/>
    </source>
</evidence>
<evidence type="ECO:0000259" key="5">
    <source>
        <dbReference type="Pfam" id="PF20981"/>
    </source>
</evidence>
<dbReference type="CDD" id="cd13778">
    <property type="entry name" value="Aar2_C"/>
    <property type="match status" value="1"/>
</dbReference>
<dbReference type="FunFam" id="2.60.34.20:FF:000001">
    <property type="entry name" value="protein AAR2 homolog"/>
    <property type="match status" value="1"/>
</dbReference>
<dbReference type="VEuPathDB" id="VectorBase:CSON000753"/>
<evidence type="ECO:0000313" key="6">
    <source>
        <dbReference type="EMBL" id="SSW99830.1"/>
    </source>
</evidence>